<dbReference type="AlphaFoldDB" id="A0AAJ6CLE0"/>
<keyword evidence="8 11" id="KW-1133">Transmembrane helix</keyword>
<dbReference type="InterPro" id="IPR050869">
    <property type="entry name" value="H3K4_H4K5_MeTrfase"/>
</dbReference>
<dbReference type="SUPFAM" id="SSF82199">
    <property type="entry name" value="SET domain"/>
    <property type="match status" value="1"/>
</dbReference>
<dbReference type="PANTHER" id="PTHR12197:SF251">
    <property type="entry name" value="EG:BACR7C10.4 PROTEIN"/>
    <property type="match status" value="1"/>
</dbReference>
<dbReference type="GO" id="GO:0005789">
    <property type="term" value="C:endoplasmic reticulum membrane"/>
    <property type="evidence" value="ECO:0007669"/>
    <property type="project" value="UniProtKB-SubCell"/>
</dbReference>
<evidence type="ECO:0000313" key="14">
    <source>
        <dbReference type="EMBL" id="WFD14393.1"/>
    </source>
</evidence>
<keyword evidence="15" id="KW-1185">Reference proteome</keyword>
<evidence type="ECO:0000256" key="5">
    <source>
        <dbReference type="ARBA" id="ARBA00022771"/>
    </source>
</evidence>
<dbReference type="Pfam" id="PF01753">
    <property type="entry name" value="zf-MYND"/>
    <property type="match status" value="1"/>
</dbReference>
<protein>
    <submittedName>
        <fullName evidence="14">Uncharacterized protein</fullName>
    </submittedName>
</protein>
<feature type="domain" description="SET" evidence="12">
    <location>
        <begin position="86"/>
        <end position="331"/>
    </location>
</feature>
<dbReference type="InterPro" id="IPR046341">
    <property type="entry name" value="SET_dom_sf"/>
</dbReference>
<keyword evidence="6" id="KW-0256">Endoplasmic reticulum</keyword>
<keyword evidence="5 10" id="KW-0863">Zinc-finger</keyword>
<evidence type="ECO:0000256" key="11">
    <source>
        <dbReference type="SAM" id="Phobius"/>
    </source>
</evidence>
<sequence length="546" mass="60331">MTRCIQSYSADGTHVSLTGKLPWWVLVGTGAYLLFQVGWGLFTFNDTPKAHEELLMDIKTAKDYLSQRGVSIDSTVAWSTPPPAPVPMYALQDAPLAITHGAWGRGLRATRAIQAGETLLIDDAYVRVLRTTEAMHRCHFCLAKEPHLQVCPSCGFARYCDDVCEASARPWHKRECAALQRHKDIPDADVRALAQLLWLKSERTPAWWAPLGAMASNRHAMQDHIREEAAMLAFRLGIFLGTEEREALGLTNADELMELVCQHMTNAFMLSDAYLDPLGVCVNPTLALVNHACDANVVMVYPTMQRGSPSKMHLVAIRPISAGDAVLMSYVDVATSRAERQAVLQERYGFTCACALCERTQWIDPRTALWCTSCPEWSGSAACGHRRTEPRTLDMGEDTDPDILVHRTALAPPSHYRVWPLLFAAHTRAIERQAWDDAVQCTMLLCAGMQARGARDARSALYPPGHPQRAVLLATLGRLLCENVELHDTPSHLLARPLPCLPMLTDMTSRRFMAHTFLTQALEEACIAFGHDGGAIGALARACLAL</sequence>
<evidence type="ECO:0000256" key="1">
    <source>
        <dbReference type="ARBA" id="ARBA00004477"/>
    </source>
</evidence>
<dbReference type="Gene3D" id="6.10.140.2220">
    <property type="match status" value="1"/>
</dbReference>
<feature type="transmembrane region" description="Helical" evidence="11">
    <location>
        <begin position="21"/>
        <end position="42"/>
    </location>
</feature>
<evidence type="ECO:0000256" key="6">
    <source>
        <dbReference type="ARBA" id="ARBA00022824"/>
    </source>
</evidence>
<keyword evidence="4" id="KW-0479">Metal-binding</keyword>
<evidence type="ECO:0000259" key="13">
    <source>
        <dbReference type="PROSITE" id="PS50865"/>
    </source>
</evidence>
<keyword evidence="9 11" id="KW-0472">Membrane</keyword>
<dbReference type="EMBL" id="CP119916">
    <property type="protein sequence ID" value="WFD14393.1"/>
    <property type="molecule type" value="Genomic_DNA"/>
</dbReference>
<evidence type="ECO:0000256" key="7">
    <source>
        <dbReference type="ARBA" id="ARBA00022833"/>
    </source>
</evidence>
<comment type="subcellular location">
    <subcellularLocation>
        <location evidence="1">Endoplasmic reticulum membrane</location>
        <topology evidence="1">Multi-pass membrane protein</topology>
    </subcellularLocation>
</comment>
<dbReference type="PROSITE" id="PS50865">
    <property type="entry name" value="ZF_MYND_2"/>
    <property type="match status" value="1"/>
</dbReference>
<keyword evidence="3 11" id="KW-0812">Transmembrane</keyword>
<accession>A0AAJ6CLE0</accession>
<comment type="similarity">
    <text evidence="2">Belongs to the DPM3 family.</text>
</comment>
<dbReference type="PANTHER" id="PTHR12197">
    <property type="entry name" value="HISTONE-LYSINE N-METHYLTRANSFERASE SMYD"/>
    <property type="match status" value="1"/>
</dbReference>
<dbReference type="InterPro" id="IPR001214">
    <property type="entry name" value="SET_dom"/>
</dbReference>
<evidence type="ECO:0000256" key="4">
    <source>
        <dbReference type="ARBA" id="ARBA00022723"/>
    </source>
</evidence>
<evidence type="ECO:0000256" key="10">
    <source>
        <dbReference type="PROSITE-ProRule" id="PRU00134"/>
    </source>
</evidence>
<gene>
    <name evidence="14" type="ORF">MARU1_000397</name>
</gene>
<name>A0AAJ6CLE0_9BASI</name>
<evidence type="ECO:0000313" key="15">
    <source>
        <dbReference type="Proteomes" id="UP001217582"/>
    </source>
</evidence>
<evidence type="ECO:0000259" key="12">
    <source>
        <dbReference type="PROSITE" id="PS50280"/>
    </source>
</evidence>
<evidence type="ECO:0000256" key="2">
    <source>
        <dbReference type="ARBA" id="ARBA00010430"/>
    </source>
</evidence>
<dbReference type="Gene3D" id="1.10.220.160">
    <property type="match status" value="1"/>
</dbReference>
<keyword evidence="7" id="KW-0862">Zinc</keyword>
<organism evidence="14 15">
    <name type="scientific">Malassezia arunalokei</name>
    <dbReference type="NCBI Taxonomy" id="1514897"/>
    <lineage>
        <taxon>Eukaryota</taxon>
        <taxon>Fungi</taxon>
        <taxon>Dikarya</taxon>
        <taxon>Basidiomycota</taxon>
        <taxon>Ustilaginomycotina</taxon>
        <taxon>Malasseziomycetes</taxon>
        <taxon>Malasseziales</taxon>
        <taxon>Malasseziaceae</taxon>
        <taxon>Malassezia</taxon>
    </lineage>
</organism>
<evidence type="ECO:0000256" key="9">
    <source>
        <dbReference type="ARBA" id="ARBA00023136"/>
    </source>
</evidence>
<dbReference type="Gene3D" id="2.170.270.10">
    <property type="entry name" value="SET domain"/>
    <property type="match status" value="1"/>
</dbReference>
<dbReference type="GO" id="GO:0008270">
    <property type="term" value="F:zinc ion binding"/>
    <property type="evidence" value="ECO:0007669"/>
    <property type="project" value="UniProtKB-KW"/>
</dbReference>
<dbReference type="PROSITE" id="PS50280">
    <property type="entry name" value="SET"/>
    <property type="match status" value="1"/>
</dbReference>
<dbReference type="InterPro" id="IPR013174">
    <property type="entry name" value="DPM3"/>
</dbReference>
<reference evidence="14 15" key="1">
    <citation type="submission" date="2023-03" db="EMBL/GenBank/DDBJ databases">
        <title>Mating type loci evolution in Malassezia.</title>
        <authorList>
            <person name="Coelho M.A."/>
        </authorList>
    </citation>
    <scope>NUCLEOTIDE SEQUENCE [LARGE SCALE GENOMIC DNA]</scope>
    <source>
        <strain evidence="14 15">CBS 13387</strain>
    </source>
</reference>
<proteinExistence type="inferred from homology"/>
<dbReference type="Pfam" id="PF00856">
    <property type="entry name" value="SET"/>
    <property type="match status" value="1"/>
</dbReference>
<evidence type="ECO:0000256" key="8">
    <source>
        <dbReference type="ARBA" id="ARBA00022989"/>
    </source>
</evidence>
<evidence type="ECO:0000256" key="3">
    <source>
        <dbReference type="ARBA" id="ARBA00022692"/>
    </source>
</evidence>
<dbReference type="GO" id="GO:0005634">
    <property type="term" value="C:nucleus"/>
    <property type="evidence" value="ECO:0007669"/>
    <property type="project" value="TreeGrafter"/>
</dbReference>
<feature type="domain" description="MYND-type" evidence="13">
    <location>
        <begin position="138"/>
        <end position="176"/>
    </location>
</feature>
<dbReference type="Proteomes" id="UP001217582">
    <property type="component" value="Chromosome 1"/>
</dbReference>
<dbReference type="Pfam" id="PF08285">
    <property type="entry name" value="DPM3"/>
    <property type="match status" value="1"/>
</dbReference>
<dbReference type="InterPro" id="IPR002893">
    <property type="entry name" value="Znf_MYND"/>
</dbReference>